<dbReference type="InterPro" id="IPR000515">
    <property type="entry name" value="MetI-like"/>
</dbReference>
<feature type="transmembrane region" description="Helical" evidence="5">
    <location>
        <begin position="284"/>
        <end position="312"/>
    </location>
</feature>
<dbReference type="PANTHER" id="PTHR43496:SF1">
    <property type="entry name" value="POLYGALACTURONAN_RHAMNOGALACTURONAN TRANSPORT SYSTEM PERMEASE PROTEIN YTEP"/>
    <property type="match status" value="1"/>
</dbReference>
<evidence type="ECO:0000256" key="2">
    <source>
        <dbReference type="ARBA" id="ARBA00022692"/>
    </source>
</evidence>
<dbReference type="EMBL" id="JAUSUR010000001">
    <property type="protein sequence ID" value="MDQ0360226.1"/>
    <property type="molecule type" value="Genomic_DNA"/>
</dbReference>
<evidence type="ECO:0000259" key="6">
    <source>
        <dbReference type="PROSITE" id="PS50928"/>
    </source>
</evidence>
<feature type="transmembrane region" description="Helical" evidence="5">
    <location>
        <begin position="240"/>
        <end position="264"/>
    </location>
</feature>
<comment type="similarity">
    <text evidence="5">Belongs to the binding-protein-dependent transport system permease family.</text>
</comment>
<comment type="subcellular location">
    <subcellularLocation>
        <location evidence="5">Cell membrane</location>
        <topology evidence="5">Multi-pass membrane protein</topology>
    </subcellularLocation>
    <subcellularLocation>
        <location evidence="1">Membrane</location>
        <topology evidence="1">Multi-pass membrane protein</topology>
    </subcellularLocation>
</comment>
<accession>A0ABU0E007</accession>
<reference evidence="7 8" key="1">
    <citation type="submission" date="2023-07" db="EMBL/GenBank/DDBJ databases">
        <title>Genomic Encyclopedia of Type Strains, Phase IV (KMG-IV): sequencing the most valuable type-strain genomes for metagenomic binning, comparative biology and taxonomic classification.</title>
        <authorList>
            <person name="Goeker M."/>
        </authorList>
    </citation>
    <scope>NUCLEOTIDE SEQUENCE [LARGE SCALE GENOMIC DNA]</scope>
    <source>
        <strain evidence="7 8">DSM 16784</strain>
    </source>
</reference>
<feature type="transmembrane region" description="Helical" evidence="5">
    <location>
        <begin position="406"/>
        <end position="429"/>
    </location>
</feature>
<evidence type="ECO:0000313" key="7">
    <source>
        <dbReference type="EMBL" id="MDQ0360226.1"/>
    </source>
</evidence>
<feature type="transmembrane region" description="Helical" evidence="5">
    <location>
        <begin position="65"/>
        <end position="84"/>
    </location>
</feature>
<dbReference type="Gene3D" id="1.10.3720.10">
    <property type="entry name" value="MetI-like"/>
    <property type="match status" value="2"/>
</dbReference>
<keyword evidence="3 5" id="KW-1133">Transmembrane helix</keyword>
<dbReference type="InterPro" id="IPR035906">
    <property type="entry name" value="MetI-like_sf"/>
</dbReference>
<feature type="transmembrane region" description="Helical" evidence="5">
    <location>
        <begin position="512"/>
        <end position="534"/>
    </location>
</feature>
<dbReference type="Proteomes" id="UP001230220">
    <property type="component" value="Unassembled WGS sequence"/>
</dbReference>
<evidence type="ECO:0000256" key="5">
    <source>
        <dbReference type="RuleBase" id="RU363032"/>
    </source>
</evidence>
<sequence length="545" mass="61457">MKIKQIEYKLVFLFIIILFAVFLFLPLGSLLLKSFDTGQGFSIQNYIDILTSSNFLTTLGNSIKVSLLSAVIAVVLAFILSFSLHYTNINEKIKKVIHVVATLPMLLPTITYGFVIIYSFGKQGLITQLLGHQILDIYGFNGILLGYVIYTLPIAFLLIQNAMKYIDKKFITVSKLMSDSSIKTLRTTLLRPLMTTLAAAFIQAFFLSFTDFGIPAAVGGQYQVIASQLYQTMLGSVPDFAHGSVIAILMLVPSLISTWILHYLDKYSVSYSKVSLYEITKNKFRDVFCIIVSSLITITIIVLFAVIVIVPFTSQWPYQTSFTLDHFLSVIHDSSLFGVYRNSLIVALFTALAGTLITYIAGLVSVRSELKKRNKKLVFILSLISNTIPGMVLGIAYLFIFSGSSLQNTFLIMIICNVIHFFSTPYLMIKGTLEKMNQSYETTSKLMGDSWLKTIIRILTPNSLITLLEMFSYYFINGMVTISAIIFITGARNMVITAKIKELQYFSRFNEIFILSLLILVTNLVVKYLTNFYINKKRRIKNEKV</sequence>
<feature type="domain" description="ABC transmembrane type-1" evidence="6">
    <location>
        <begin position="340"/>
        <end position="530"/>
    </location>
</feature>
<evidence type="ECO:0000256" key="4">
    <source>
        <dbReference type="ARBA" id="ARBA00023136"/>
    </source>
</evidence>
<feature type="transmembrane region" description="Helical" evidence="5">
    <location>
        <begin position="378"/>
        <end position="400"/>
    </location>
</feature>
<evidence type="ECO:0000313" key="8">
    <source>
        <dbReference type="Proteomes" id="UP001230220"/>
    </source>
</evidence>
<evidence type="ECO:0000256" key="1">
    <source>
        <dbReference type="ARBA" id="ARBA00004141"/>
    </source>
</evidence>
<dbReference type="SUPFAM" id="SSF161098">
    <property type="entry name" value="MetI-like"/>
    <property type="match status" value="2"/>
</dbReference>
<keyword evidence="2 5" id="KW-0812">Transmembrane</keyword>
<evidence type="ECO:0000256" key="3">
    <source>
        <dbReference type="ARBA" id="ARBA00022989"/>
    </source>
</evidence>
<feature type="transmembrane region" description="Helical" evidence="5">
    <location>
        <begin position="96"/>
        <end position="118"/>
    </location>
</feature>
<dbReference type="PANTHER" id="PTHR43496">
    <property type="entry name" value="PROTEIN LPLB"/>
    <property type="match status" value="1"/>
</dbReference>
<name>A0ABU0E007_9FIRM</name>
<dbReference type="Pfam" id="PF00528">
    <property type="entry name" value="BPD_transp_1"/>
    <property type="match status" value="2"/>
</dbReference>
<gene>
    <name evidence="7" type="ORF">J2S15_000957</name>
</gene>
<feature type="transmembrane region" description="Helical" evidence="5">
    <location>
        <begin position="12"/>
        <end position="32"/>
    </location>
</feature>
<protein>
    <submittedName>
        <fullName evidence="7">Iron(III) transport system permease protein</fullName>
    </submittedName>
</protein>
<proteinExistence type="inferred from homology"/>
<comment type="caution">
    <text evidence="7">The sequence shown here is derived from an EMBL/GenBank/DDBJ whole genome shotgun (WGS) entry which is preliminary data.</text>
</comment>
<feature type="transmembrane region" description="Helical" evidence="5">
    <location>
        <begin position="471"/>
        <end position="492"/>
    </location>
</feature>
<dbReference type="PROSITE" id="PS50928">
    <property type="entry name" value="ABC_TM1"/>
    <property type="match status" value="2"/>
</dbReference>
<keyword evidence="5" id="KW-0813">Transport</keyword>
<dbReference type="RefSeq" id="WP_307405943.1">
    <property type="nucleotide sequence ID" value="NZ_JAUSUR010000001.1"/>
</dbReference>
<organism evidence="7 8">
    <name type="scientific">Breznakia pachnodae</name>
    <dbReference type="NCBI Taxonomy" id="265178"/>
    <lineage>
        <taxon>Bacteria</taxon>
        <taxon>Bacillati</taxon>
        <taxon>Bacillota</taxon>
        <taxon>Erysipelotrichia</taxon>
        <taxon>Erysipelotrichales</taxon>
        <taxon>Erysipelotrichaceae</taxon>
        <taxon>Breznakia</taxon>
    </lineage>
</organism>
<dbReference type="CDD" id="cd06261">
    <property type="entry name" value="TM_PBP2"/>
    <property type="match status" value="1"/>
</dbReference>
<feature type="transmembrane region" description="Helical" evidence="5">
    <location>
        <begin position="344"/>
        <end position="366"/>
    </location>
</feature>
<feature type="transmembrane region" description="Helical" evidence="5">
    <location>
        <begin position="138"/>
        <end position="159"/>
    </location>
</feature>
<feature type="domain" description="ABC transmembrane type-1" evidence="6">
    <location>
        <begin position="59"/>
        <end position="261"/>
    </location>
</feature>
<keyword evidence="8" id="KW-1185">Reference proteome</keyword>
<keyword evidence="4 5" id="KW-0472">Membrane</keyword>